<feature type="compositionally biased region" description="Pro residues" evidence="2">
    <location>
        <begin position="214"/>
        <end position="223"/>
    </location>
</feature>
<dbReference type="GO" id="GO:1903373">
    <property type="term" value="P:positive regulation of endoplasmic reticulum tubular network organization"/>
    <property type="evidence" value="ECO:0007669"/>
    <property type="project" value="UniProtKB-UniRule"/>
</dbReference>
<reference evidence="4" key="1">
    <citation type="journal article" date="2020" name="Stud. Mycol.">
        <title>101 Dothideomycetes genomes: a test case for predicting lifestyles and emergence of pathogens.</title>
        <authorList>
            <person name="Haridas S."/>
            <person name="Albert R."/>
            <person name="Binder M."/>
            <person name="Bloem J."/>
            <person name="Labutti K."/>
            <person name="Salamov A."/>
            <person name="Andreopoulos B."/>
            <person name="Baker S."/>
            <person name="Barry K."/>
            <person name="Bills G."/>
            <person name="Bluhm B."/>
            <person name="Cannon C."/>
            <person name="Castanera R."/>
            <person name="Culley D."/>
            <person name="Daum C."/>
            <person name="Ezra D."/>
            <person name="Gonzalez J."/>
            <person name="Henrissat B."/>
            <person name="Kuo A."/>
            <person name="Liang C."/>
            <person name="Lipzen A."/>
            <person name="Lutzoni F."/>
            <person name="Magnuson J."/>
            <person name="Mondo S."/>
            <person name="Nolan M."/>
            <person name="Ohm R."/>
            <person name="Pangilinan J."/>
            <person name="Park H.-J."/>
            <person name="Ramirez L."/>
            <person name="Alfaro M."/>
            <person name="Sun H."/>
            <person name="Tritt A."/>
            <person name="Yoshinaga Y."/>
            <person name="Zwiers L.-H."/>
            <person name="Turgeon B."/>
            <person name="Goodwin S."/>
            <person name="Spatafora J."/>
            <person name="Crous P."/>
            <person name="Grigoriev I."/>
        </authorList>
    </citation>
    <scope>NUCLEOTIDE SEQUENCE</scope>
    <source>
        <strain evidence="4">CBS 113979</strain>
    </source>
</reference>
<keyword evidence="1" id="KW-0472">Membrane</keyword>
<comment type="domain">
    <text evidence="1">The C4-type zinc finger motif is necessary both for its ER three-way tubular junction localization and formation.</text>
</comment>
<feature type="compositionally biased region" description="Acidic residues" evidence="2">
    <location>
        <begin position="337"/>
        <end position="360"/>
    </location>
</feature>
<comment type="subcellular location">
    <subcellularLocation>
        <location evidence="1">Endoplasmic reticulum membrane</location>
        <topology evidence="1">Multi-pass membrane protein</topology>
    </subcellularLocation>
</comment>
<keyword evidence="1" id="KW-0812">Transmembrane</keyword>
<feature type="compositionally biased region" description="Acidic residues" evidence="2">
    <location>
        <begin position="371"/>
        <end position="382"/>
    </location>
</feature>
<organism evidence="4 5">
    <name type="scientific">Aulographum hederae CBS 113979</name>
    <dbReference type="NCBI Taxonomy" id="1176131"/>
    <lineage>
        <taxon>Eukaryota</taxon>
        <taxon>Fungi</taxon>
        <taxon>Dikarya</taxon>
        <taxon>Ascomycota</taxon>
        <taxon>Pezizomycotina</taxon>
        <taxon>Dothideomycetes</taxon>
        <taxon>Pleosporomycetidae</taxon>
        <taxon>Aulographales</taxon>
        <taxon>Aulographaceae</taxon>
    </lineage>
</organism>
<dbReference type="InterPro" id="IPR040115">
    <property type="entry name" value="Lnp"/>
</dbReference>
<dbReference type="Proteomes" id="UP000800041">
    <property type="component" value="Unassembled WGS sequence"/>
</dbReference>
<keyword evidence="1" id="KW-0479">Metal-binding</keyword>
<feature type="transmembrane region" description="Helical" evidence="1">
    <location>
        <begin position="80"/>
        <end position="99"/>
    </location>
</feature>
<gene>
    <name evidence="4" type="ORF">K402DRAFT_354441</name>
</gene>
<evidence type="ECO:0000259" key="3">
    <source>
        <dbReference type="Pfam" id="PF10058"/>
    </source>
</evidence>
<dbReference type="GO" id="GO:0008270">
    <property type="term" value="F:zinc ion binding"/>
    <property type="evidence" value="ECO:0007669"/>
    <property type="project" value="UniProtKB-KW"/>
</dbReference>
<dbReference type="AlphaFoldDB" id="A0A6G1H211"/>
<keyword evidence="1" id="KW-0256">Endoplasmic reticulum</keyword>
<keyword evidence="1" id="KW-0862">Zinc</keyword>
<sequence>MVSLWPWKGDSSDAASFEKTLSKLSTKISKISSRLDSLRSHARQAKVTLVLYGGFLYIVASLILILVTGWKNWNANEYTFVAGAPVLMYGIRYALASYYDYRISTTSSQLDSLYKERDATIERLKAATKYNSTQQLLEKYGSQRSTPKKESPSQKKQSPASRGQRGGRTGVFAPPPTANIARGPNGPSPQNTPTPPRPSTGFGHPPQNRSPIPHGKPLPPVPRPQLTEEFAPNAFSPQPQYAAPGSSEGGNWYDKIMDALLGEDETQPRNRIVLICQNCRLVNGQAPPGTKRAEDIGKWRCGGCGALNGEESEAKKIVDQLSGARPVSPPGPQQEISMEDDADSDEMVDVTMADVEDDGGENTPDPSNGEDIQEESNPDAETDTPAKSTRSKAKGKGRKKG</sequence>
<dbReference type="InterPro" id="IPR019273">
    <property type="entry name" value="Lunapark_Znf"/>
</dbReference>
<evidence type="ECO:0000256" key="2">
    <source>
        <dbReference type="SAM" id="MobiDB-lite"/>
    </source>
</evidence>
<dbReference type="Pfam" id="PF10058">
    <property type="entry name" value="Zn_ribbon_10"/>
    <property type="match status" value="1"/>
</dbReference>
<dbReference type="GO" id="GO:0071788">
    <property type="term" value="P:endoplasmic reticulum tubular network maintenance"/>
    <property type="evidence" value="ECO:0007669"/>
    <property type="project" value="UniProtKB-UniRule"/>
</dbReference>
<feature type="compositionally biased region" description="Basic residues" evidence="2">
    <location>
        <begin position="389"/>
        <end position="401"/>
    </location>
</feature>
<dbReference type="EMBL" id="ML977154">
    <property type="protein sequence ID" value="KAF1987008.1"/>
    <property type="molecule type" value="Genomic_DNA"/>
</dbReference>
<feature type="region of interest" description="Disordered" evidence="2">
    <location>
        <begin position="234"/>
        <end position="253"/>
    </location>
</feature>
<name>A0A6G1H211_9PEZI</name>
<keyword evidence="1" id="KW-0863">Zinc-finger</keyword>
<proteinExistence type="inferred from homology"/>
<dbReference type="OrthoDB" id="1725934at2759"/>
<evidence type="ECO:0000256" key="1">
    <source>
        <dbReference type="RuleBase" id="RU367073"/>
    </source>
</evidence>
<keyword evidence="5" id="KW-1185">Reference proteome</keyword>
<protein>
    <recommendedName>
        <fullName evidence="1">Endoplasmic reticulum junction formation protein lunapark</fullName>
    </recommendedName>
</protein>
<evidence type="ECO:0000313" key="4">
    <source>
        <dbReference type="EMBL" id="KAF1987008.1"/>
    </source>
</evidence>
<feature type="region of interest" description="Disordered" evidence="2">
    <location>
        <begin position="139"/>
        <end position="227"/>
    </location>
</feature>
<keyword evidence="1" id="KW-1133">Transmembrane helix</keyword>
<dbReference type="GO" id="GO:0098826">
    <property type="term" value="C:endoplasmic reticulum tubular network membrane"/>
    <property type="evidence" value="ECO:0007669"/>
    <property type="project" value="UniProtKB-UniRule"/>
</dbReference>
<feature type="compositionally biased region" description="Pro residues" evidence="2">
    <location>
        <begin position="186"/>
        <end position="198"/>
    </location>
</feature>
<comment type="function">
    <text evidence="1">Plays a role in determining ER morphology.</text>
</comment>
<evidence type="ECO:0000313" key="5">
    <source>
        <dbReference type="Proteomes" id="UP000800041"/>
    </source>
</evidence>
<feature type="region of interest" description="Disordered" evidence="2">
    <location>
        <begin position="315"/>
        <end position="401"/>
    </location>
</feature>
<feature type="transmembrane region" description="Helical" evidence="1">
    <location>
        <begin position="49"/>
        <end position="68"/>
    </location>
</feature>
<accession>A0A6G1H211</accession>
<dbReference type="PANTHER" id="PTHR22166:SF12">
    <property type="entry name" value="ENDOPLASMIC RETICULUM JUNCTION FORMATION PROTEIN LUNAPARK"/>
    <property type="match status" value="1"/>
</dbReference>
<comment type="similarity">
    <text evidence="1">Belongs to the lunapark family.</text>
</comment>
<dbReference type="PANTHER" id="PTHR22166">
    <property type="entry name" value="ENDOPLASMIC RETICULUM JUNCTION FORMATION PROTEIN LUNAPARK"/>
    <property type="match status" value="1"/>
</dbReference>
<feature type="domain" description="Lunapark zinc ribbon" evidence="3">
    <location>
        <begin position="252"/>
        <end position="308"/>
    </location>
</feature>